<evidence type="ECO:0000256" key="6">
    <source>
        <dbReference type="ARBA" id="ARBA00023136"/>
    </source>
</evidence>
<keyword evidence="5 8" id="KW-1133">Transmembrane helix</keyword>
<keyword evidence="3" id="KW-0813">Transport</keyword>
<dbReference type="OrthoDB" id="9814523at2"/>
<proteinExistence type="inferred from homology"/>
<keyword evidence="6 8" id="KW-0472">Membrane</keyword>
<dbReference type="GO" id="GO:0005886">
    <property type="term" value="C:plasma membrane"/>
    <property type="evidence" value="ECO:0007669"/>
    <property type="project" value="TreeGrafter"/>
</dbReference>
<keyword evidence="4 8" id="KW-0812">Transmembrane</keyword>
<evidence type="ECO:0000313" key="10">
    <source>
        <dbReference type="Proteomes" id="UP000000268"/>
    </source>
</evidence>
<dbReference type="RefSeq" id="WP_012165466.1">
    <property type="nucleotide sequence ID" value="NC_009925.1"/>
</dbReference>
<dbReference type="Gene3D" id="1.20.1730.10">
    <property type="entry name" value="Sodium/glucose cotransporter"/>
    <property type="match status" value="1"/>
</dbReference>
<dbReference type="NCBIfam" id="TIGR03648">
    <property type="entry name" value="Na_symport_lg"/>
    <property type="match status" value="1"/>
</dbReference>
<accession>B0C9R0</accession>
<feature type="transmembrane region" description="Helical" evidence="8">
    <location>
        <begin position="277"/>
        <end position="298"/>
    </location>
</feature>
<dbReference type="KEGG" id="amr:AM1_5246"/>
<feature type="transmembrane region" description="Helical" evidence="8">
    <location>
        <begin position="115"/>
        <end position="133"/>
    </location>
</feature>
<dbReference type="AlphaFoldDB" id="B0C9R0"/>
<evidence type="ECO:0000256" key="2">
    <source>
        <dbReference type="ARBA" id="ARBA00006434"/>
    </source>
</evidence>
<dbReference type="InterPro" id="IPR001734">
    <property type="entry name" value="Na/solute_symporter"/>
</dbReference>
<feature type="transmembrane region" description="Helical" evidence="8">
    <location>
        <begin position="243"/>
        <end position="265"/>
    </location>
</feature>
<sequence length="563" mass="60482">MTVEVWTTMFVILTFMVYLYIGWRARVKDSKGFFVADQGVPAIANGAATAADWMSAASFMGMAGLISSLGYDGSIYLMGWTGGYVLLALLLAPYLRKFGKYTVPDFVGDRYYSTVARLVAVVAAIFVSLTYVAGQMRGVGIVFSRFLQVDVNIGVVIGMVIVGFFAILGGMKGITWTQVAQYTVLIVAYLIPAVAIAWQLTGNPIPQLAFTFGDVVDKLNQVQIDLGFDAYTQPFASKSMLDVLFITIALMVGTAGLPHVIVRFYTVPNVRAARYSAGWALLFIALLYTSAPAIASFARYNLIGTLHNQPIAEVQQLDWVQKWQTTKLLTLEDKNGNGTIEWTPTEETSDVKISPDIIVLSTPEVAKLAPWVVALVAAGGLAAALSTASGLLLVISSSIAHDVYYKLLKPDASEGERVMVGRIMVGLAILIAGYFGINPPGFVAQVVAFAFGLAAASFFPVILLGIFDKRTNREGAIAGMVSGLLFTTVYILGVKFYGMSPWFFGVSAEGIGTLGMLINLVVTLVVSRLTPPPPPEIQALVENLRTPGDAPLALADIGEEQLD</sequence>
<evidence type="ECO:0000313" key="9">
    <source>
        <dbReference type="EMBL" id="ABW30208.1"/>
    </source>
</evidence>
<feature type="transmembrane region" description="Helical" evidence="8">
    <location>
        <begin position="476"/>
        <end position="496"/>
    </location>
</feature>
<dbReference type="PANTHER" id="PTHR48086:SF5">
    <property type="entry name" value="NA(+):SOLUTE SYMPORTER (SSF FAMILY)"/>
    <property type="match status" value="1"/>
</dbReference>
<reference evidence="9 10" key="1">
    <citation type="journal article" date="2008" name="Proc. Natl. Acad. Sci. U.S.A.">
        <title>Niche adaptation and genome expansion in the chlorophyll d-producing cyanobacterium Acaryochloris marina.</title>
        <authorList>
            <person name="Swingley W.D."/>
            <person name="Chen M."/>
            <person name="Cheung P.C."/>
            <person name="Conrad A.L."/>
            <person name="Dejesa L.C."/>
            <person name="Hao J."/>
            <person name="Honchak B.M."/>
            <person name="Karbach L.E."/>
            <person name="Kurdoglu A."/>
            <person name="Lahiri S."/>
            <person name="Mastrian S.D."/>
            <person name="Miyashita H."/>
            <person name="Page L."/>
            <person name="Ramakrishna P."/>
            <person name="Satoh S."/>
            <person name="Sattley W.M."/>
            <person name="Shimada Y."/>
            <person name="Taylor H.L."/>
            <person name="Tomo T."/>
            <person name="Tsuchiya T."/>
            <person name="Wang Z.T."/>
            <person name="Raymond J."/>
            <person name="Mimuro M."/>
            <person name="Blankenship R.E."/>
            <person name="Touchman J.W."/>
        </authorList>
    </citation>
    <scope>NUCLEOTIDE SEQUENCE [LARGE SCALE GENOMIC DNA]</scope>
    <source>
        <strain evidence="10">MBIC 11017</strain>
    </source>
</reference>
<feature type="transmembrane region" description="Helical" evidence="8">
    <location>
        <begin position="443"/>
        <end position="464"/>
    </location>
</feature>
<evidence type="ECO:0000256" key="3">
    <source>
        <dbReference type="ARBA" id="ARBA00022448"/>
    </source>
</evidence>
<feature type="transmembrane region" description="Helical" evidence="8">
    <location>
        <begin position="153"/>
        <end position="170"/>
    </location>
</feature>
<evidence type="ECO:0000256" key="5">
    <source>
        <dbReference type="ARBA" id="ARBA00022989"/>
    </source>
</evidence>
<feature type="transmembrane region" description="Helical" evidence="8">
    <location>
        <begin position="6"/>
        <end position="23"/>
    </location>
</feature>
<dbReference type="GO" id="GO:0022857">
    <property type="term" value="F:transmembrane transporter activity"/>
    <property type="evidence" value="ECO:0007669"/>
    <property type="project" value="InterPro"/>
</dbReference>
<feature type="transmembrane region" description="Helical" evidence="8">
    <location>
        <begin position="502"/>
        <end position="526"/>
    </location>
</feature>
<dbReference type="Proteomes" id="UP000000268">
    <property type="component" value="Chromosome"/>
</dbReference>
<dbReference type="InterPro" id="IPR038377">
    <property type="entry name" value="Na/Glc_symporter_sf"/>
</dbReference>
<dbReference type="Pfam" id="PF00474">
    <property type="entry name" value="SSF"/>
    <property type="match status" value="2"/>
</dbReference>
<evidence type="ECO:0000256" key="1">
    <source>
        <dbReference type="ARBA" id="ARBA00004141"/>
    </source>
</evidence>
<dbReference type="PROSITE" id="PS50283">
    <property type="entry name" value="NA_SOLUT_SYMP_3"/>
    <property type="match status" value="1"/>
</dbReference>
<dbReference type="InterPro" id="IPR050277">
    <property type="entry name" value="Sodium:Solute_Symporter"/>
</dbReference>
<evidence type="ECO:0000256" key="8">
    <source>
        <dbReference type="SAM" id="Phobius"/>
    </source>
</evidence>
<dbReference type="PANTHER" id="PTHR48086">
    <property type="entry name" value="SODIUM/PROLINE SYMPORTER-RELATED"/>
    <property type="match status" value="1"/>
</dbReference>
<dbReference type="EMBL" id="CP000828">
    <property type="protein sequence ID" value="ABW30208.1"/>
    <property type="molecule type" value="Genomic_DNA"/>
</dbReference>
<name>B0C9R0_ACAM1</name>
<organism evidence="9 10">
    <name type="scientific">Acaryochloris marina (strain MBIC 11017)</name>
    <dbReference type="NCBI Taxonomy" id="329726"/>
    <lineage>
        <taxon>Bacteria</taxon>
        <taxon>Bacillati</taxon>
        <taxon>Cyanobacteriota</taxon>
        <taxon>Cyanophyceae</taxon>
        <taxon>Acaryochloridales</taxon>
        <taxon>Acaryochloridaceae</taxon>
        <taxon>Acaryochloris</taxon>
    </lineage>
</organism>
<comment type="similarity">
    <text evidence="2 7">Belongs to the sodium:solute symporter (SSF) (TC 2.A.21) family.</text>
</comment>
<feature type="transmembrane region" description="Helical" evidence="8">
    <location>
        <begin position="43"/>
        <end position="69"/>
    </location>
</feature>
<dbReference type="STRING" id="329726.AM1_5246"/>
<feature type="transmembrane region" description="Helical" evidence="8">
    <location>
        <begin position="419"/>
        <end position="437"/>
    </location>
</feature>
<protein>
    <submittedName>
        <fullName evidence="9">Sodium/solute symporter, putative</fullName>
    </submittedName>
</protein>
<evidence type="ECO:0000256" key="4">
    <source>
        <dbReference type="ARBA" id="ARBA00022692"/>
    </source>
</evidence>
<feature type="transmembrane region" description="Helical" evidence="8">
    <location>
        <begin position="75"/>
        <end position="95"/>
    </location>
</feature>
<keyword evidence="10" id="KW-1185">Reference proteome</keyword>
<dbReference type="InterPro" id="IPR019899">
    <property type="entry name" value="Na/solute_symporter_VC_2705"/>
</dbReference>
<dbReference type="CDD" id="cd11480">
    <property type="entry name" value="SLC5sbd_u4"/>
    <property type="match status" value="1"/>
</dbReference>
<gene>
    <name evidence="9" type="ordered locus">AM1_5246</name>
</gene>
<dbReference type="HOGENOM" id="CLU_018808_8_2_3"/>
<comment type="subcellular location">
    <subcellularLocation>
        <location evidence="1">Membrane</location>
        <topology evidence="1">Multi-pass membrane protein</topology>
    </subcellularLocation>
</comment>
<dbReference type="eggNOG" id="COG4147">
    <property type="taxonomic scope" value="Bacteria"/>
</dbReference>
<evidence type="ECO:0000256" key="7">
    <source>
        <dbReference type="RuleBase" id="RU362091"/>
    </source>
</evidence>
<feature type="transmembrane region" description="Helical" evidence="8">
    <location>
        <begin position="371"/>
        <end position="399"/>
    </location>
</feature>
<feature type="transmembrane region" description="Helical" evidence="8">
    <location>
        <begin position="182"/>
        <end position="200"/>
    </location>
</feature>